<keyword evidence="9 12" id="KW-0472">Membrane</keyword>
<evidence type="ECO:0000256" key="1">
    <source>
        <dbReference type="ARBA" id="ARBA00004141"/>
    </source>
</evidence>
<dbReference type="InterPro" id="IPR005821">
    <property type="entry name" value="Ion_trans_dom"/>
</dbReference>
<evidence type="ECO:0000256" key="2">
    <source>
        <dbReference type="ARBA" id="ARBA00022448"/>
    </source>
</evidence>
<feature type="transmembrane region" description="Helical" evidence="12">
    <location>
        <begin position="729"/>
        <end position="751"/>
    </location>
</feature>
<feature type="domain" description="Ion transport" evidence="13">
    <location>
        <begin position="500"/>
        <end position="762"/>
    </location>
</feature>
<keyword evidence="10" id="KW-0407">Ion channel</keyword>
<evidence type="ECO:0000313" key="14">
    <source>
        <dbReference type="EMBL" id="SSX18573.1"/>
    </source>
</evidence>
<name>A0A336LPG2_CULSO</name>
<gene>
    <name evidence="14" type="primary">CSON010120</name>
</gene>
<feature type="repeat" description="ANK" evidence="11">
    <location>
        <begin position="261"/>
        <end position="293"/>
    </location>
</feature>
<evidence type="ECO:0000256" key="7">
    <source>
        <dbReference type="ARBA" id="ARBA00023043"/>
    </source>
</evidence>
<feature type="transmembrane region" description="Helical" evidence="12">
    <location>
        <begin position="535"/>
        <end position="554"/>
    </location>
</feature>
<keyword evidence="4 12" id="KW-0812">Transmembrane</keyword>
<evidence type="ECO:0000256" key="12">
    <source>
        <dbReference type="SAM" id="Phobius"/>
    </source>
</evidence>
<evidence type="ECO:0000256" key="11">
    <source>
        <dbReference type="PROSITE-ProRule" id="PRU00023"/>
    </source>
</evidence>
<proteinExistence type="predicted"/>
<dbReference type="SUPFAM" id="SSF48403">
    <property type="entry name" value="Ankyrin repeat"/>
    <property type="match status" value="2"/>
</dbReference>
<keyword evidence="8" id="KW-0406">Ion transport</keyword>
<evidence type="ECO:0000256" key="9">
    <source>
        <dbReference type="ARBA" id="ARBA00023136"/>
    </source>
</evidence>
<sequence length="930" mass="104952">MGPNDIQQCFSDPQNLLLEAVAKRNIQNLITSLLNGANPDLPDKQTGNSVFENLCLKADSRPFIEECIKNGANVTHANKNGKYAINFAAESLDIGNLEAVILAMKNQGTDLNVKYSNATVLNQVANKINEKNVGSCCDCITLLVENGANVNIPDHRDVTPVLVLLKKYSVNEKCIKNTLEYIFKHCAVDLDSFRDGEARTRLKDKCPELEDMVMGNDDITIEVVISHLKNRKEKEFLSSLRSLMTSKGLKTVDDVESINLSGSTLLEIAVEEKQPNIVKALLESGANPNKFKAGTMPPIQIAAQRNLPEILEMLLNSDKIKVSKQSADAKSEPILCTVIKQMGENTNSVDSSPYQRCFDLLLNHKDIDVNEADSATGNTALHFACRYRNRHVITKLLEKNAYIGMQNVIDSIAIDDIDPLVLENYFDSCIQSNHYRLGDDDFNIFADFKCLAPPKMKDSSGATYFHNEEMLPIVYLAKCKELRHLMTHPLITSFLFIKWHRLFSMFLLNLILYSIFCFSLIVYVVFFYGRNVEHGFLSQLFTLLIIIGIFFVAFRELAQLIINPLNYIKSFINYFELALVVMTITVLVTTPKDFLEYKNYHRVLASITILLAALELSLLISSLPNSFISMHIVMLKRVSYSFFKSLSINSIILLAFAFCFYTLFNDPSSGEQPKNTSSIDVPTNENAEDKADEFNRFISPGTAIIKTIVMLTGEFEAASIDFDVNASSYFVFLMFVFFMSIVLFNLLNGLAVSDTQIIKSEAEVTHFSEKAFTLHRFERSFMTQNFGILSTFFKTSEVTRYIRNKICVFPYFLPQNKIIVVPNQANKILIPINESSVDFNSGIDATTVLIDGGKDRKELTSNYCCLAPCSGKCCSRMDRKIVKRMMQVITQNERQKHSEIEKATIEERLTKIENMMAIMQDMLSQALNSK</sequence>
<evidence type="ECO:0000259" key="13">
    <source>
        <dbReference type="Pfam" id="PF00520"/>
    </source>
</evidence>
<keyword evidence="2" id="KW-0813">Transport</keyword>
<dbReference type="PROSITE" id="PS50297">
    <property type="entry name" value="ANK_REP_REGION"/>
    <property type="match status" value="2"/>
</dbReference>
<dbReference type="GO" id="GO:0005216">
    <property type="term" value="F:monoatomic ion channel activity"/>
    <property type="evidence" value="ECO:0007669"/>
    <property type="project" value="InterPro"/>
</dbReference>
<evidence type="ECO:0000256" key="8">
    <source>
        <dbReference type="ARBA" id="ARBA00023065"/>
    </source>
</evidence>
<evidence type="ECO:0000256" key="6">
    <source>
        <dbReference type="ARBA" id="ARBA00022989"/>
    </source>
</evidence>
<dbReference type="EMBL" id="UFQT01000040">
    <property type="protein sequence ID" value="SSX18573.1"/>
    <property type="molecule type" value="Genomic_DNA"/>
</dbReference>
<dbReference type="InterPro" id="IPR002110">
    <property type="entry name" value="Ankyrin_rpt"/>
</dbReference>
<keyword evidence="7 11" id="KW-0040">ANK repeat</keyword>
<organism evidence="14">
    <name type="scientific">Culicoides sonorensis</name>
    <name type="common">Biting midge</name>
    <dbReference type="NCBI Taxonomy" id="179676"/>
    <lineage>
        <taxon>Eukaryota</taxon>
        <taxon>Metazoa</taxon>
        <taxon>Ecdysozoa</taxon>
        <taxon>Arthropoda</taxon>
        <taxon>Hexapoda</taxon>
        <taxon>Insecta</taxon>
        <taxon>Pterygota</taxon>
        <taxon>Neoptera</taxon>
        <taxon>Endopterygota</taxon>
        <taxon>Diptera</taxon>
        <taxon>Nematocera</taxon>
        <taxon>Chironomoidea</taxon>
        <taxon>Ceratopogonidae</taxon>
        <taxon>Ceratopogoninae</taxon>
        <taxon>Culicoides</taxon>
        <taxon>Monoculicoides</taxon>
    </lineage>
</organism>
<dbReference type="Gene3D" id="1.25.40.20">
    <property type="entry name" value="Ankyrin repeat-containing domain"/>
    <property type="match status" value="2"/>
</dbReference>
<feature type="transmembrane region" description="Helical" evidence="12">
    <location>
        <begin position="600"/>
        <end position="621"/>
    </location>
</feature>
<keyword evidence="6 12" id="KW-1133">Transmembrane helix</keyword>
<dbReference type="SMART" id="SM00248">
    <property type="entry name" value="ANK"/>
    <property type="match status" value="5"/>
</dbReference>
<dbReference type="VEuPathDB" id="VectorBase:CSON010120"/>
<comment type="subcellular location">
    <subcellularLocation>
        <location evidence="1">Membrane</location>
        <topology evidence="1">Multi-pass membrane protein</topology>
    </subcellularLocation>
</comment>
<evidence type="ECO:0000256" key="3">
    <source>
        <dbReference type="ARBA" id="ARBA00022606"/>
    </source>
</evidence>
<feature type="transmembrane region" description="Helical" evidence="12">
    <location>
        <begin position="506"/>
        <end position="529"/>
    </location>
</feature>
<dbReference type="AlphaFoldDB" id="A0A336LPG2"/>
<keyword evidence="5" id="KW-0677">Repeat</keyword>
<dbReference type="PANTHER" id="PTHR47143">
    <property type="entry name" value="TRANSIENT RECEPTOR POTENTIAL CATION CHANNEL PROTEIN PAINLESS"/>
    <property type="match status" value="1"/>
</dbReference>
<dbReference type="PANTHER" id="PTHR47143:SF4">
    <property type="entry name" value="TRANSIENT RECEPTOR POTENTIAL CATION CHANNEL PROTEIN PAINLESS"/>
    <property type="match status" value="1"/>
</dbReference>
<evidence type="ECO:0000256" key="4">
    <source>
        <dbReference type="ARBA" id="ARBA00022692"/>
    </source>
</evidence>
<dbReference type="OMA" id="LENWMEL"/>
<dbReference type="Pfam" id="PF12796">
    <property type="entry name" value="Ank_2"/>
    <property type="match status" value="1"/>
</dbReference>
<feature type="transmembrane region" description="Helical" evidence="12">
    <location>
        <begin position="642"/>
        <end position="664"/>
    </location>
</feature>
<dbReference type="PROSITE" id="PS50088">
    <property type="entry name" value="ANK_REPEAT"/>
    <property type="match status" value="2"/>
</dbReference>
<dbReference type="Pfam" id="PF00520">
    <property type="entry name" value="Ion_trans"/>
    <property type="match status" value="1"/>
</dbReference>
<evidence type="ECO:0000256" key="5">
    <source>
        <dbReference type="ARBA" id="ARBA00022737"/>
    </source>
</evidence>
<dbReference type="Pfam" id="PF00023">
    <property type="entry name" value="Ank"/>
    <property type="match status" value="1"/>
</dbReference>
<dbReference type="InterPro" id="IPR052076">
    <property type="entry name" value="TRP_cation_channel"/>
</dbReference>
<accession>A0A336LPG2</accession>
<protein>
    <submittedName>
        <fullName evidence="14">CSON010120 protein</fullName>
    </submittedName>
</protein>
<keyword evidence="3" id="KW-0716">Sensory transduction</keyword>
<evidence type="ECO:0000256" key="10">
    <source>
        <dbReference type="ARBA" id="ARBA00023303"/>
    </source>
</evidence>
<reference evidence="14" key="1">
    <citation type="submission" date="2018-07" db="EMBL/GenBank/DDBJ databases">
        <authorList>
            <person name="Quirk P.G."/>
            <person name="Krulwich T.A."/>
        </authorList>
    </citation>
    <scope>NUCLEOTIDE SEQUENCE</scope>
</reference>
<dbReference type="GO" id="GO:0034703">
    <property type="term" value="C:cation channel complex"/>
    <property type="evidence" value="ECO:0007669"/>
    <property type="project" value="UniProtKB-ARBA"/>
</dbReference>
<feature type="repeat" description="ANK" evidence="11">
    <location>
        <begin position="376"/>
        <end position="408"/>
    </location>
</feature>
<dbReference type="InterPro" id="IPR036770">
    <property type="entry name" value="Ankyrin_rpt-contain_sf"/>
</dbReference>